<sequence>KSSSRRNTSVSDNNSWQSYSAQPPSLTSIIPEFNPNTMEITDWIEVIQYNAKLYHWSDNFIVYQVLNNLKGTAKTWYNSYIESEMGWSKFTWAKWQDVLLNTFKSGRNVYQLLTDLMNHKPKEGCSLYDFHFEHLAKINKLKLNFSDVDKVSLITGAINDSTITAALEASNIKNPNDLGAYLKNKICSKPAFTSQKSFQNFFDRSRSTSTSNFQSHKVNTSNNSVCCQQWED</sequence>
<dbReference type="EMBL" id="GALX01002077">
    <property type="protein sequence ID" value="JAB66389.1"/>
    <property type="molecule type" value="Transcribed_RNA"/>
</dbReference>
<accession>V5GQG9</accession>
<dbReference type="AlphaFoldDB" id="V5GQG9"/>
<proteinExistence type="predicted"/>
<evidence type="ECO:0000313" key="2">
    <source>
        <dbReference type="EMBL" id="JAB66389.1"/>
    </source>
</evidence>
<protein>
    <submittedName>
        <fullName evidence="2">Uncharacterized protein</fullName>
    </submittedName>
</protein>
<feature type="region of interest" description="Disordered" evidence="1">
    <location>
        <begin position="211"/>
        <end position="232"/>
    </location>
</feature>
<organism evidence="2">
    <name type="scientific">Anoplophora glabripennis</name>
    <name type="common">Asian longhorn beetle</name>
    <name type="synonym">Anoplophora nobilis</name>
    <dbReference type="NCBI Taxonomy" id="217634"/>
    <lineage>
        <taxon>Eukaryota</taxon>
        <taxon>Metazoa</taxon>
        <taxon>Ecdysozoa</taxon>
        <taxon>Arthropoda</taxon>
        <taxon>Hexapoda</taxon>
        <taxon>Insecta</taxon>
        <taxon>Pterygota</taxon>
        <taxon>Neoptera</taxon>
        <taxon>Endopterygota</taxon>
        <taxon>Coleoptera</taxon>
        <taxon>Polyphaga</taxon>
        <taxon>Cucujiformia</taxon>
        <taxon>Chrysomeloidea</taxon>
        <taxon>Cerambycidae</taxon>
        <taxon>Lamiinae</taxon>
        <taxon>Lamiini</taxon>
        <taxon>Anoplophora</taxon>
    </lineage>
</organism>
<feature type="non-terminal residue" evidence="2">
    <location>
        <position position="1"/>
    </location>
</feature>
<name>V5GQG9_ANOGL</name>
<evidence type="ECO:0000256" key="1">
    <source>
        <dbReference type="SAM" id="MobiDB-lite"/>
    </source>
</evidence>
<feature type="region of interest" description="Disordered" evidence="1">
    <location>
        <begin position="1"/>
        <end position="22"/>
    </location>
</feature>
<reference evidence="2" key="1">
    <citation type="submission" date="2013-07" db="EMBL/GenBank/DDBJ databases">
        <title>Midgut Transcriptome Profiling of Anoplphora glabripennis, a Lignocellulose Degrading, Wood-Boring Cerambycid.</title>
        <authorList>
            <person name="Scully E.D."/>
            <person name="Hoover K."/>
            <person name="Carlson J.E."/>
            <person name="Tien M."/>
            <person name="Geib S.M."/>
        </authorList>
    </citation>
    <scope>NUCLEOTIDE SEQUENCE</scope>
</reference>